<evidence type="ECO:0000313" key="6">
    <source>
        <dbReference type="EMBL" id="TMQ69464.1"/>
    </source>
</evidence>
<dbReference type="InterPro" id="IPR030678">
    <property type="entry name" value="Peptide/Ni-bd"/>
</dbReference>
<comment type="caution">
    <text evidence="6">The sequence shown here is derived from an EMBL/GenBank/DDBJ whole genome shotgun (WGS) entry which is preliminary data.</text>
</comment>
<dbReference type="GO" id="GO:0030313">
    <property type="term" value="C:cell envelope"/>
    <property type="evidence" value="ECO:0007669"/>
    <property type="project" value="UniProtKB-SubCell"/>
</dbReference>
<dbReference type="Proteomes" id="UP000319836">
    <property type="component" value="Unassembled WGS sequence"/>
</dbReference>
<dbReference type="PANTHER" id="PTHR30290">
    <property type="entry name" value="PERIPLASMIC BINDING COMPONENT OF ABC TRANSPORTER"/>
    <property type="match status" value="1"/>
</dbReference>
<proteinExistence type="inferred from homology"/>
<sequence>MEAPRGHSIGDGNPWRLSGQRGTLLCDRISVLLNLPTKFTYLHETSARLGAMADRRRLMHPQPMRRAAAILLLLSLTDCAARREALPFPPGAEGTPRRGGHAIFAREEDPDYLDPALSYGTYTAPLIEAVYRGMLEYVDAPGLAGNQLVPELAETLPDLREGGTLYAFKVRRQARFGAPLHRHITAADFKYALERLYRVNSPGTDFFDGVVGADRARDGKDSALAGVIARGDSLYIRLVKPDPTFLSVYAMSFSCPLPREIVERYPNQFSQHTVASGPFQVAEYTPRRRVLLVRNPDYRGTPAWLDTFEVKLGVSPTNAVALIRRGEMDGGFFEVPAAEFGRLRRDPIWRPQVMVSDALSTWMVFMNVRVHPFNDPRVRRAVAWAIDKRALAKAWSGAAAPANEFLPLSMPGAKPLGFYRGPDVARAKRLLAEAGYSTTLFGYTADPEPRVAAILQQNLADVGIRARLELSEAAGYTAFAGDTSNRVPMGVYGWYADYPDPSNFFGPLIDGRRITPIQNNNLSMFQDARVDAAIDRAMAATDPAERGRRWQVVDSLVMVQAPIATTIHSLETRLFGPRLGGWYHHITRLLKIDRLYLKQLPEARPVAERTR</sequence>
<comment type="subcellular location">
    <subcellularLocation>
        <location evidence="1">Cell envelope</location>
    </subcellularLocation>
</comment>
<evidence type="ECO:0000256" key="1">
    <source>
        <dbReference type="ARBA" id="ARBA00004196"/>
    </source>
</evidence>
<evidence type="ECO:0000313" key="7">
    <source>
        <dbReference type="Proteomes" id="UP000319836"/>
    </source>
</evidence>
<evidence type="ECO:0000256" key="2">
    <source>
        <dbReference type="ARBA" id="ARBA00005695"/>
    </source>
</evidence>
<dbReference type="PIRSF" id="PIRSF002741">
    <property type="entry name" value="MppA"/>
    <property type="match status" value="1"/>
</dbReference>
<evidence type="ECO:0000256" key="4">
    <source>
        <dbReference type="ARBA" id="ARBA00022729"/>
    </source>
</evidence>
<dbReference type="GO" id="GO:1904680">
    <property type="term" value="F:peptide transmembrane transporter activity"/>
    <property type="evidence" value="ECO:0007669"/>
    <property type="project" value="TreeGrafter"/>
</dbReference>
<name>A0A538U0N8_UNCEI</name>
<dbReference type="SUPFAM" id="SSF53850">
    <property type="entry name" value="Periplasmic binding protein-like II"/>
    <property type="match status" value="1"/>
</dbReference>
<protein>
    <recommendedName>
        <fullName evidence="5">Solute-binding protein family 5 domain-containing protein</fullName>
    </recommendedName>
</protein>
<dbReference type="Pfam" id="PF00496">
    <property type="entry name" value="SBP_bac_5"/>
    <property type="match status" value="1"/>
</dbReference>
<organism evidence="6 7">
    <name type="scientific">Eiseniibacteriota bacterium</name>
    <dbReference type="NCBI Taxonomy" id="2212470"/>
    <lineage>
        <taxon>Bacteria</taxon>
        <taxon>Candidatus Eiseniibacteriota</taxon>
    </lineage>
</organism>
<evidence type="ECO:0000259" key="5">
    <source>
        <dbReference type="Pfam" id="PF00496"/>
    </source>
</evidence>
<dbReference type="Gene3D" id="3.10.105.10">
    <property type="entry name" value="Dipeptide-binding Protein, Domain 3"/>
    <property type="match status" value="1"/>
</dbReference>
<dbReference type="GO" id="GO:0042597">
    <property type="term" value="C:periplasmic space"/>
    <property type="evidence" value="ECO:0007669"/>
    <property type="project" value="UniProtKB-ARBA"/>
</dbReference>
<reference evidence="6 7" key="1">
    <citation type="journal article" date="2019" name="Nat. Microbiol.">
        <title>Mediterranean grassland soil C-N compound turnover is dependent on rainfall and depth, and is mediated by genomically divergent microorganisms.</title>
        <authorList>
            <person name="Diamond S."/>
            <person name="Andeer P.F."/>
            <person name="Li Z."/>
            <person name="Crits-Christoph A."/>
            <person name="Burstein D."/>
            <person name="Anantharaman K."/>
            <person name="Lane K.R."/>
            <person name="Thomas B.C."/>
            <person name="Pan C."/>
            <person name="Northen T.R."/>
            <person name="Banfield J.F."/>
        </authorList>
    </citation>
    <scope>NUCLEOTIDE SEQUENCE [LARGE SCALE GENOMIC DNA]</scope>
    <source>
        <strain evidence="6">WS_10</strain>
    </source>
</reference>
<dbReference type="AlphaFoldDB" id="A0A538U0N8"/>
<accession>A0A538U0N8</accession>
<dbReference type="GO" id="GO:0043190">
    <property type="term" value="C:ATP-binding cassette (ABC) transporter complex"/>
    <property type="evidence" value="ECO:0007669"/>
    <property type="project" value="InterPro"/>
</dbReference>
<dbReference type="InterPro" id="IPR000914">
    <property type="entry name" value="SBP_5_dom"/>
</dbReference>
<keyword evidence="4" id="KW-0732">Signal</keyword>
<gene>
    <name evidence="6" type="ORF">E6K80_11590</name>
</gene>
<feature type="domain" description="Solute-binding protein family 5" evidence="5">
    <location>
        <begin position="148"/>
        <end position="509"/>
    </location>
</feature>
<dbReference type="PANTHER" id="PTHR30290:SF10">
    <property type="entry name" value="PERIPLASMIC OLIGOPEPTIDE-BINDING PROTEIN-RELATED"/>
    <property type="match status" value="1"/>
</dbReference>
<evidence type="ECO:0000256" key="3">
    <source>
        <dbReference type="ARBA" id="ARBA00022448"/>
    </source>
</evidence>
<comment type="similarity">
    <text evidence="2">Belongs to the bacterial solute-binding protein 5 family.</text>
</comment>
<dbReference type="Gene3D" id="3.40.190.10">
    <property type="entry name" value="Periplasmic binding protein-like II"/>
    <property type="match status" value="1"/>
</dbReference>
<dbReference type="GO" id="GO:0015833">
    <property type="term" value="P:peptide transport"/>
    <property type="evidence" value="ECO:0007669"/>
    <property type="project" value="TreeGrafter"/>
</dbReference>
<dbReference type="EMBL" id="VBPA01000295">
    <property type="protein sequence ID" value="TMQ69464.1"/>
    <property type="molecule type" value="Genomic_DNA"/>
</dbReference>
<dbReference type="InterPro" id="IPR039424">
    <property type="entry name" value="SBP_5"/>
</dbReference>
<keyword evidence="3" id="KW-0813">Transport</keyword>